<reference evidence="1" key="1">
    <citation type="submission" date="2021-02" db="EMBL/GenBank/DDBJ databases">
        <title>First Annotated Genome of the Yellow-green Alga Tribonema minus.</title>
        <authorList>
            <person name="Mahan K.M."/>
        </authorList>
    </citation>
    <scope>NUCLEOTIDE SEQUENCE</scope>
    <source>
        <strain evidence="1">UTEX B ZZ1240</strain>
    </source>
</reference>
<comment type="caution">
    <text evidence="1">The sequence shown here is derived from an EMBL/GenBank/DDBJ whole genome shotgun (WGS) entry which is preliminary data.</text>
</comment>
<sequence>MDIPQWSGFIVALYYHLRENHNDLRRPRSEPGSFGDAELFSQKVQALAEQMSIAEAVAVVPSHTHKVGLYKIVSSGGQDVYQLHTLHLPSKGHDISDFHVVGGVLGHIEAYSFAVYVKTRPSETDAADVLHFLRRQVGDILPRGFVAFNSFHVKVTPDAIRSYPWPVLVNKLVDPETFGPQGVSSYQQVPSTKFKGPDFTSDNLVLMRRLAAERLASQRAGLLDVTESRICGGSDLALARFQRAIKHGVTSAVDSLTEVFDSQVQEAVAEFTSLRLQDVQAKQAALEAQRRLREGGSRLRRLEVRMEETTRASDAVQNGMSTKGAQIERAAGLRALDVHIRNTVDDSAGIGAVDDDSGDGAAAAEQLVADVGFIARMNTVADSINACNGVTRGEEDLVRCMCKLRVTEA</sequence>
<evidence type="ECO:0000313" key="2">
    <source>
        <dbReference type="Proteomes" id="UP000664859"/>
    </source>
</evidence>
<evidence type="ECO:0000313" key="1">
    <source>
        <dbReference type="EMBL" id="KAG5185049.1"/>
    </source>
</evidence>
<keyword evidence="2" id="KW-1185">Reference proteome</keyword>
<proteinExistence type="predicted"/>
<dbReference type="AlphaFoldDB" id="A0A836CGV9"/>
<organism evidence="1 2">
    <name type="scientific">Tribonema minus</name>
    <dbReference type="NCBI Taxonomy" id="303371"/>
    <lineage>
        <taxon>Eukaryota</taxon>
        <taxon>Sar</taxon>
        <taxon>Stramenopiles</taxon>
        <taxon>Ochrophyta</taxon>
        <taxon>PX clade</taxon>
        <taxon>Xanthophyceae</taxon>
        <taxon>Tribonematales</taxon>
        <taxon>Tribonemataceae</taxon>
        <taxon>Tribonema</taxon>
    </lineage>
</organism>
<dbReference type="EMBL" id="JAFCMP010000144">
    <property type="protein sequence ID" value="KAG5185049.1"/>
    <property type="molecule type" value="Genomic_DNA"/>
</dbReference>
<gene>
    <name evidence="1" type="ORF">JKP88DRAFT_289528</name>
</gene>
<dbReference type="Proteomes" id="UP000664859">
    <property type="component" value="Unassembled WGS sequence"/>
</dbReference>
<name>A0A836CGV9_9STRA</name>
<accession>A0A836CGV9</accession>
<protein>
    <submittedName>
        <fullName evidence="1">Uncharacterized protein</fullName>
    </submittedName>
</protein>